<gene>
    <name evidence="3" type="ORF">CSA55_05900</name>
</gene>
<feature type="region of interest" description="Disordered" evidence="1">
    <location>
        <begin position="30"/>
        <end position="137"/>
    </location>
</feature>
<proteinExistence type="predicted"/>
<sequence length="204" mass="22746">MGQLVLVVLAAAWAAVLVPPLVRARVENRPNSSVTDFRRQLNKLQSTVPSRAAAPMRSMARPLAPSPLQRPAAPGRPGQPAHLRRAANERTMTATRSHGFGPSVPREAPRRRTHGDPTGGYRRPEAGRAPQAAHADQLRRRRSNVLFMFVVGTVATLFLAATTREQAFLYLFALSFLATCTYLYLLSQMRQRDQAGWPDEWDRR</sequence>
<feature type="transmembrane region" description="Helical" evidence="2">
    <location>
        <begin position="145"/>
        <end position="161"/>
    </location>
</feature>
<evidence type="ECO:0000256" key="2">
    <source>
        <dbReference type="SAM" id="Phobius"/>
    </source>
</evidence>
<dbReference type="AlphaFoldDB" id="A0A2G6K6P3"/>
<organism evidence="3 4">
    <name type="scientific">Ilumatobacter coccineus</name>
    <dbReference type="NCBI Taxonomy" id="467094"/>
    <lineage>
        <taxon>Bacteria</taxon>
        <taxon>Bacillati</taxon>
        <taxon>Actinomycetota</taxon>
        <taxon>Acidimicrobiia</taxon>
        <taxon>Acidimicrobiales</taxon>
        <taxon>Ilumatobacteraceae</taxon>
        <taxon>Ilumatobacter</taxon>
    </lineage>
</organism>
<keyword evidence="2" id="KW-0472">Membrane</keyword>
<name>A0A2G6K6P3_9ACTN</name>
<dbReference type="EMBL" id="PDSL01000085">
    <property type="protein sequence ID" value="PIE31368.1"/>
    <property type="molecule type" value="Genomic_DNA"/>
</dbReference>
<protein>
    <submittedName>
        <fullName evidence="3">Uncharacterized protein</fullName>
    </submittedName>
</protein>
<keyword evidence="2" id="KW-0812">Transmembrane</keyword>
<keyword evidence="2" id="KW-1133">Transmembrane helix</keyword>
<reference evidence="3 4" key="1">
    <citation type="submission" date="2017-10" db="EMBL/GenBank/DDBJ databases">
        <title>Novel microbial diversity and functional potential in the marine mammal oral microbiome.</title>
        <authorList>
            <person name="Dudek N.K."/>
            <person name="Sun C.L."/>
            <person name="Burstein D."/>
            <person name="Kantor R.S."/>
            <person name="Aliaga Goltsman D.S."/>
            <person name="Bik E.M."/>
            <person name="Thomas B.C."/>
            <person name="Banfield J.F."/>
            <person name="Relman D.A."/>
        </authorList>
    </citation>
    <scope>NUCLEOTIDE SEQUENCE [LARGE SCALE GENOMIC DNA]</scope>
    <source>
        <strain evidence="3">DOLJORAL78_61_10</strain>
    </source>
</reference>
<feature type="transmembrane region" description="Helical" evidence="2">
    <location>
        <begin position="168"/>
        <end position="187"/>
    </location>
</feature>
<evidence type="ECO:0000313" key="4">
    <source>
        <dbReference type="Proteomes" id="UP000230914"/>
    </source>
</evidence>
<feature type="compositionally biased region" description="Low complexity" evidence="1">
    <location>
        <begin position="49"/>
        <end position="81"/>
    </location>
</feature>
<accession>A0A2G6K6P3</accession>
<evidence type="ECO:0000256" key="1">
    <source>
        <dbReference type="SAM" id="MobiDB-lite"/>
    </source>
</evidence>
<evidence type="ECO:0000313" key="3">
    <source>
        <dbReference type="EMBL" id="PIE31368.1"/>
    </source>
</evidence>
<dbReference type="Proteomes" id="UP000230914">
    <property type="component" value="Unassembled WGS sequence"/>
</dbReference>
<comment type="caution">
    <text evidence="3">The sequence shown here is derived from an EMBL/GenBank/DDBJ whole genome shotgun (WGS) entry which is preliminary data.</text>
</comment>